<protein>
    <recommendedName>
        <fullName evidence="2">Terminase large subunit gp17-like C-terminal domain-containing protein</fullName>
    </recommendedName>
</protein>
<reference evidence="1" key="1">
    <citation type="journal article" date="2015" name="Nature">
        <title>Complex archaea that bridge the gap between prokaryotes and eukaryotes.</title>
        <authorList>
            <person name="Spang A."/>
            <person name="Saw J.H."/>
            <person name="Jorgensen S.L."/>
            <person name="Zaremba-Niedzwiedzka K."/>
            <person name="Martijn J."/>
            <person name="Lind A.E."/>
            <person name="van Eijk R."/>
            <person name="Schleper C."/>
            <person name="Guy L."/>
            <person name="Ettema T.J."/>
        </authorList>
    </citation>
    <scope>NUCLEOTIDE SEQUENCE</scope>
</reference>
<dbReference type="Gene3D" id="3.30.420.280">
    <property type="match status" value="1"/>
</dbReference>
<accession>A0A0F9H1S5</accession>
<name>A0A0F9H1S5_9ZZZZ</name>
<feature type="non-terminal residue" evidence="1">
    <location>
        <position position="1"/>
    </location>
</feature>
<evidence type="ECO:0000313" key="1">
    <source>
        <dbReference type="EMBL" id="KKM05000.1"/>
    </source>
</evidence>
<comment type="caution">
    <text evidence="1">The sequence shown here is derived from an EMBL/GenBank/DDBJ whole genome shotgun (WGS) entry which is preliminary data.</text>
</comment>
<dbReference type="EMBL" id="LAZR01016326">
    <property type="protein sequence ID" value="KKM05000.1"/>
    <property type="molecule type" value="Genomic_DNA"/>
</dbReference>
<proteinExistence type="predicted"/>
<dbReference type="AlphaFoldDB" id="A0A0F9H1S5"/>
<evidence type="ECO:0008006" key="2">
    <source>
        <dbReference type="Google" id="ProtNLM"/>
    </source>
</evidence>
<gene>
    <name evidence="1" type="ORF">LCGC14_1758550</name>
</gene>
<sequence length="262" mass="30046">FSLPTWSNLISFPGGFDDPRIQAEKTRLTEDEFNEKYGGIPSPPSDRIFKEFRVDIHCGTYPYEEGKDVFLWIDPGYRPGIYAVEVAQIGKDELGDDVVYIRDEIFIQGYTTEDIIDVCEKKAWWKDVKGGAVDIAARQHQAMPAVADVWAQKAKLPLATMKIEIEEGIERLKTFLKVNPITSKPNFFIDLKAQGLISEFGGCLNPILTPPQQAIWKRDKLTGKPEERHEHAIKAVFYGLVNKFGYTRRTFVVRQRSYLQWK</sequence>
<organism evidence="1">
    <name type="scientific">marine sediment metagenome</name>
    <dbReference type="NCBI Taxonomy" id="412755"/>
    <lineage>
        <taxon>unclassified sequences</taxon>
        <taxon>metagenomes</taxon>
        <taxon>ecological metagenomes</taxon>
    </lineage>
</organism>